<evidence type="ECO:0000256" key="4">
    <source>
        <dbReference type="PROSITE-ProRule" id="PRU00473"/>
    </source>
</evidence>
<sequence>MATARHTRLLTLALLTGCLCGCVSWAPAGRGGMAEHQDAMLAWLDASTDEAMGPEHGVLFEATLLKHHLDLLVLEGAELCFPASVAQARMREHRILRQLEGGLVMDAATDIEAQQGFLHALEQRLDSVNRQSGHCRDGMAPMASSGAKPKPVTKTDPLASSLAQQLNVSNQFATDSSVLTPAYQDQLKRVLPLLKATQHTLVIHGHTDVQGSDQRNQTLAQQRAESVARFLVDGGIDARRIRLQAWEASRPYSSQVGREADHSNRRVTIELVAAQTQGGQ</sequence>
<dbReference type="RefSeq" id="WP_067659093.1">
    <property type="nucleotide sequence ID" value="NZ_FQXG01000002.1"/>
</dbReference>
<evidence type="ECO:0000313" key="7">
    <source>
        <dbReference type="EMBL" id="SHH29401.1"/>
    </source>
</evidence>
<evidence type="ECO:0000313" key="8">
    <source>
        <dbReference type="Proteomes" id="UP000184268"/>
    </source>
</evidence>
<dbReference type="Proteomes" id="UP000184268">
    <property type="component" value="Unassembled WGS sequence"/>
</dbReference>
<accession>A0A1M5RTC0</accession>
<protein>
    <submittedName>
        <fullName evidence="7">OmpA family protein</fullName>
    </submittedName>
</protein>
<keyword evidence="3" id="KW-0998">Cell outer membrane</keyword>
<reference evidence="7 8" key="1">
    <citation type="submission" date="2016-11" db="EMBL/GenBank/DDBJ databases">
        <authorList>
            <person name="Jaros S."/>
            <person name="Januszkiewicz K."/>
            <person name="Wedrychowicz H."/>
        </authorList>
    </citation>
    <scope>NUCLEOTIDE SEQUENCE [LARGE SCALE GENOMIC DNA]</scope>
    <source>
        <strain evidence="7 8">DSM 16917</strain>
    </source>
</reference>
<dbReference type="PANTHER" id="PTHR30329:SF21">
    <property type="entry name" value="LIPOPROTEIN YIAD-RELATED"/>
    <property type="match status" value="1"/>
</dbReference>
<dbReference type="InterPro" id="IPR006664">
    <property type="entry name" value="OMP_bac"/>
</dbReference>
<dbReference type="CDD" id="cd07185">
    <property type="entry name" value="OmpA_C-like"/>
    <property type="match status" value="1"/>
</dbReference>
<evidence type="ECO:0000256" key="3">
    <source>
        <dbReference type="ARBA" id="ARBA00023237"/>
    </source>
</evidence>
<organism evidence="7 8">
    <name type="scientific">Ferrimonas marina</name>
    <dbReference type="NCBI Taxonomy" id="299255"/>
    <lineage>
        <taxon>Bacteria</taxon>
        <taxon>Pseudomonadati</taxon>
        <taxon>Pseudomonadota</taxon>
        <taxon>Gammaproteobacteria</taxon>
        <taxon>Alteromonadales</taxon>
        <taxon>Ferrimonadaceae</taxon>
        <taxon>Ferrimonas</taxon>
    </lineage>
</organism>
<proteinExistence type="predicted"/>
<name>A0A1M5RTC0_9GAMM</name>
<dbReference type="InterPro" id="IPR006665">
    <property type="entry name" value="OmpA-like"/>
</dbReference>
<feature type="domain" description="OmpA-like" evidence="6">
    <location>
        <begin position="159"/>
        <end position="275"/>
    </location>
</feature>
<evidence type="ECO:0000256" key="1">
    <source>
        <dbReference type="ARBA" id="ARBA00004442"/>
    </source>
</evidence>
<dbReference type="PRINTS" id="PR01021">
    <property type="entry name" value="OMPADOMAIN"/>
</dbReference>
<dbReference type="EMBL" id="FQXG01000002">
    <property type="protein sequence ID" value="SHH29401.1"/>
    <property type="molecule type" value="Genomic_DNA"/>
</dbReference>
<feature type="chain" id="PRO_5009913550" evidence="5">
    <location>
        <begin position="29"/>
        <end position="280"/>
    </location>
</feature>
<evidence type="ECO:0000259" key="6">
    <source>
        <dbReference type="PROSITE" id="PS51123"/>
    </source>
</evidence>
<dbReference type="Gene3D" id="3.30.1330.60">
    <property type="entry name" value="OmpA-like domain"/>
    <property type="match status" value="1"/>
</dbReference>
<dbReference type="PROSITE" id="PS51123">
    <property type="entry name" value="OMPA_2"/>
    <property type="match status" value="1"/>
</dbReference>
<dbReference type="Pfam" id="PF00691">
    <property type="entry name" value="OmpA"/>
    <property type="match status" value="1"/>
</dbReference>
<evidence type="ECO:0000256" key="2">
    <source>
        <dbReference type="ARBA" id="ARBA00023136"/>
    </source>
</evidence>
<dbReference type="SUPFAM" id="SSF103088">
    <property type="entry name" value="OmpA-like"/>
    <property type="match status" value="1"/>
</dbReference>
<feature type="signal peptide" evidence="5">
    <location>
        <begin position="1"/>
        <end position="28"/>
    </location>
</feature>
<keyword evidence="8" id="KW-1185">Reference proteome</keyword>
<dbReference type="OrthoDB" id="5587802at2"/>
<keyword evidence="5" id="KW-0732">Signal</keyword>
<dbReference type="STRING" id="299255.SAMN02745129_1740"/>
<evidence type="ECO:0000256" key="5">
    <source>
        <dbReference type="SAM" id="SignalP"/>
    </source>
</evidence>
<comment type="subcellular location">
    <subcellularLocation>
        <location evidence="1">Cell outer membrane</location>
    </subcellularLocation>
</comment>
<dbReference type="AlphaFoldDB" id="A0A1M5RTC0"/>
<gene>
    <name evidence="7" type="ORF">SAMN02745129_1740</name>
</gene>
<dbReference type="PANTHER" id="PTHR30329">
    <property type="entry name" value="STATOR ELEMENT OF FLAGELLAR MOTOR COMPLEX"/>
    <property type="match status" value="1"/>
</dbReference>
<dbReference type="InterPro" id="IPR036737">
    <property type="entry name" value="OmpA-like_sf"/>
</dbReference>
<dbReference type="InterPro" id="IPR050330">
    <property type="entry name" value="Bact_OuterMem_StrucFunc"/>
</dbReference>
<keyword evidence="2 4" id="KW-0472">Membrane</keyword>
<dbReference type="GO" id="GO:0009279">
    <property type="term" value="C:cell outer membrane"/>
    <property type="evidence" value="ECO:0007669"/>
    <property type="project" value="UniProtKB-SubCell"/>
</dbReference>